<evidence type="ECO:0000256" key="1">
    <source>
        <dbReference type="ARBA" id="ARBA00004651"/>
    </source>
</evidence>
<reference evidence="9 10" key="1">
    <citation type="submission" date="2017-04" db="EMBL/GenBank/DDBJ databases">
        <authorList>
            <person name="Afonso C.L."/>
            <person name="Miller P.J."/>
            <person name="Scott M.A."/>
            <person name="Spackman E."/>
            <person name="Goraichik I."/>
            <person name="Dimitrov K.M."/>
            <person name="Suarez D.L."/>
            <person name="Swayne D.E."/>
        </authorList>
    </citation>
    <scope>NUCLEOTIDE SEQUENCE [LARGE SCALE GENOMIC DNA]</scope>
    <source>
        <strain evidence="9 10">KR-140</strain>
    </source>
</reference>
<evidence type="ECO:0000256" key="3">
    <source>
        <dbReference type="ARBA" id="ARBA00022692"/>
    </source>
</evidence>
<keyword evidence="3 7" id="KW-0812">Transmembrane</keyword>
<evidence type="ECO:0000313" key="10">
    <source>
        <dbReference type="Proteomes" id="UP000192582"/>
    </source>
</evidence>
<evidence type="ECO:0000313" key="9">
    <source>
        <dbReference type="EMBL" id="SMB97255.1"/>
    </source>
</evidence>
<keyword evidence="10" id="KW-1185">Reference proteome</keyword>
<keyword evidence="4 7" id="KW-1133">Transmembrane helix</keyword>
<feature type="transmembrane region" description="Helical" evidence="7">
    <location>
        <begin position="120"/>
        <end position="139"/>
    </location>
</feature>
<feature type="transmembrane region" description="Helical" evidence="7">
    <location>
        <begin position="145"/>
        <end position="165"/>
    </location>
</feature>
<evidence type="ECO:0000256" key="6">
    <source>
        <dbReference type="ARBA" id="ARBA00043993"/>
    </source>
</evidence>
<dbReference type="OrthoDB" id="128040at2"/>
<dbReference type="EMBL" id="FWWU01000010">
    <property type="protein sequence ID" value="SMB97255.1"/>
    <property type="molecule type" value="Genomic_DNA"/>
</dbReference>
<dbReference type="PANTHER" id="PTHR30509">
    <property type="entry name" value="P-HYDROXYBENZOIC ACID EFFLUX PUMP SUBUNIT-RELATED"/>
    <property type="match status" value="1"/>
</dbReference>
<feature type="domain" description="Integral membrane bound transporter" evidence="8">
    <location>
        <begin position="369"/>
        <end position="493"/>
    </location>
</feature>
<dbReference type="PANTHER" id="PTHR30509:SF9">
    <property type="entry name" value="MULTIDRUG RESISTANCE PROTEIN MDTO"/>
    <property type="match status" value="1"/>
</dbReference>
<evidence type="ECO:0000256" key="4">
    <source>
        <dbReference type="ARBA" id="ARBA00022989"/>
    </source>
</evidence>
<evidence type="ECO:0000256" key="7">
    <source>
        <dbReference type="SAM" id="Phobius"/>
    </source>
</evidence>
<dbReference type="InterPro" id="IPR049453">
    <property type="entry name" value="Memb_transporter_dom"/>
</dbReference>
<sequence length="641" mass="68411">MTRRRALVLRMAFAFNVRKWRPYSAFRSLVGLALPAVWAGVTGHTTWGLLAANGAMNAALPSMNSVPLRRIQVMLSVSVGTALLGTLGALVGQNTLACTLVTTLLGMLLTGYSAAGATNLSVGVSSTTTFIVLAGLQLPPSSAPLSGLLILAGGLLQTFLLAVVWPISPRRLERRAVAQVYRSQARQLADLPTGPGQLPEAQSLQDAWAVLGEIRAQGWKDEHAALRHALQIAEGIRAALIGYVKADAECRAHGQALLAQRTGEVLAQALRQVEGSVQRGQPQLRADTLIRLNRQDDELRQSQAGELSRWAGLILNLLRDLNRPPIQMDAPRDGAAAPSVWATLMKLPPFKWDSPVTRHAVKYGLVLGLATLTARLMQVPHGYWLVLTAAVVLRQEYATTLTRGVARLGGTVAGVLGAELVTLLFHPAAPQLAWWSLLGSFLAFAFFPTGYAAFSASLTLYVVFAIAASGAAESTVIGLRLALTLLGGALALVAALLYPTWLSIGTRKALRDAASAQLEYLNSLCELRRTMTSDAIEAASAARAHAREKRLQAESTVQASRLEPRYLRRAAPAALSSAQAHAYLQRLNDNAARGLTLHASAVGRSGLQADGELRAAIYGARALLNELEGRCTTVGTLPRRP</sequence>
<dbReference type="Pfam" id="PF13515">
    <property type="entry name" value="FUSC_2"/>
    <property type="match status" value="1"/>
</dbReference>
<dbReference type="GO" id="GO:0005886">
    <property type="term" value="C:plasma membrane"/>
    <property type="evidence" value="ECO:0007669"/>
    <property type="project" value="UniProtKB-SubCell"/>
</dbReference>
<feature type="transmembrane region" description="Helical" evidence="7">
    <location>
        <begin position="75"/>
        <end position="108"/>
    </location>
</feature>
<proteinExistence type="inferred from homology"/>
<gene>
    <name evidence="9" type="ORF">SAMN00790413_06455</name>
</gene>
<evidence type="ECO:0000256" key="5">
    <source>
        <dbReference type="ARBA" id="ARBA00023136"/>
    </source>
</evidence>
<dbReference type="RefSeq" id="WP_139807161.1">
    <property type="nucleotide sequence ID" value="NZ_FWWU01000010.1"/>
</dbReference>
<feature type="transmembrane region" description="Helical" evidence="7">
    <location>
        <begin position="404"/>
        <end position="426"/>
    </location>
</feature>
<evidence type="ECO:0000259" key="8">
    <source>
        <dbReference type="Pfam" id="PF13515"/>
    </source>
</evidence>
<keyword evidence="2" id="KW-1003">Cell membrane</keyword>
<accession>A0A1W1VV54</accession>
<evidence type="ECO:0000256" key="2">
    <source>
        <dbReference type="ARBA" id="ARBA00022475"/>
    </source>
</evidence>
<organism evidence="9 10">
    <name type="scientific">Deinococcus hopiensis KR-140</name>
    <dbReference type="NCBI Taxonomy" id="695939"/>
    <lineage>
        <taxon>Bacteria</taxon>
        <taxon>Thermotogati</taxon>
        <taxon>Deinococcota</taxon>
        <taxon>Deinococci</taxon>
        <taxon>Deinococcales</taxon>
        <taxon>Deinococcaceae</taxon>
        <taxon>Deinococcus</taxon>
    </lineage>
</organism>
<dbReference type="Proteomes" id="UP000192582">
    <property type="component" value="Unassembled WGS sequence"/>
</dbReference>
<protein>
    <submittedName>
        <fullName evidence="9">Uncharacterized membrane protein YccC</fullName>
    </submittedName>
</protein>
<name>A0A1W1VV54_9DEIO</name>
<dbReference type="AlphaFoldDB" id="A0A1W1VV54"/>
<comment type="similarity">
    <text evidence="6">Belongs to the YccS/YhfK family.</text>
</comment>
<feature type="transmembrane region" description="Helical" evidence="7">
    <location>
        <begin position="483"/>
        <end position="501"/>
    </location>
</feature>
<comment type="subcellular location">
    <subcellularLocation>
        <location evidence="1">Cell membrane</location>
        <topology evidence="1">Multi-pass membrane protein</topology>
    </subcellularLocation>
</comment>
<dbReference type="STRING" id="695939.SAMN00790413_06455"/>
<keyword evidence="5 7" id="KW-0472">Membrane</keyword>